<dbReference type="InterPro" id="IPR051684">
    <property type="entry name" value="Electron_Trans/Redox"/>
</dbReference>
<evidence type="ECO:0000313" key="10">
    <source>
        <dbReference type="Proteomes" id="UP001155128"/>
    </source>
</evidence>
<keyword evidence="7" id="KW-1133">Transmembrane helix</keyword>
<evidence type="ECO:0000313" key="9">
    <source>
        <dbReference type="EMBL" id="MCM8558218.1"/>
    </source>
</evidence>
<accession>A0A9X2J2F6</accession>
<gene>
    <name evidence="9" type="primary">ccoG</name>
    <name evidence="9" type="ORF">NDO55_10360</name>
</gene>
<dbReference type="PROSITE" id="PS00198">
    <property type="entry name" value="4FE4S_FER_1"/>
    <property type="match status" value="1"/>
</dbReference>
<evidence type="ECO:0000256" key="7">
    <source>
        <dbReference type="SAM" id="Phobius"/>
    </source>
</evidence>
<dbReference type="GO" id="GO:0005886">
    <property type="term" value="C:plasma membrane"/>
    <property type="evidence" value="ECO:0007669"/>
    <property type="project" value="TreeGrafter"/>
</dbReference>
<feature type="transmembrane region" description="Helical" evidence="7">
    <location>
        <begin position="87"/>
        <end position="108"/>
    </location>
</feature>
<organism evidence="9 10">
    <name type="scientific">Sphingomicrobium sediminis</name>
    <dbReference type="NCBI Taxonomy" id="2950949"/>
    <lineage>
        <taxon>Bacteria</taxon>
        <taxon>Pseudomonadati</taxon>
        <taxon>Pseudomonadota</taxon>
        <taxon>Alphaproteobacteria</taxon>
        <taxon>Sphingomonadales</taxon>
        <taxon>Sphingomonadaceae</taxon>
        <taxon>Sphingomicrobium</taxon>
    </lineage>
</organism>
<feature type="transmembrane region" description="Helical" evidence="7">
    <location>
        <begin position="35"/>
        <end position="53"/>
    </location>
</feature>
<dbReference type="Pfam" id="PF13746">
    <property type="entry name" value="Fer4_18"/>
    <property type="match status" value="1"/>
</dbReference>
<comment type="caution">
    <text evidence="9">The sequence shown here is derived from an EMBL/GenBank/DDBJ whole genome shotgun (WGS) entry which is preliminary data.</text>
</comment>
<evidence type="ECO:0000256" key="1">
    <source>
        <dbReference type="ARBA" id="ARBA00022448"/>
    </source>
</evidence>
<evidence type="ECO:0000256" key="3">
    <source>
        <dbReference type="ARBA" id="ARBA00022723"/>
    </source>
</evidence>
<keyword evidence="7" id="KW-0812">Transmembrane</keyword>
<feature type="transmembrane region" description="Helical" evidence="7">
    <location>
        <begin position="197"/>
        <end position="215"/>
    </location>
</feature>
<dbReference type="PANTHER" id="PTHR30176">
    <property type="entry name" value="FERREDOXIN-TYPE PROTEIN NAPH"/>
    <property type="match status" value="1"/>
</dbReference>
<keyword evidence="4" id="KW-0249">Electron transport</keyword>
<dbReference type="Proteomes" id="UP001155128">
    <property type="component" value="Unassembled WGS sequence"/>
</dbReference>
<dbReference type="InterPro" id="IPR032879">
    <property type="entry name" value="FixG_C"/>
</dbReference>
<feature type="transmembrane region" description="Helical" evidence="7">
    <location>
        <begin position="355"/>
        <end position="373"/>
    </location>
</feature>
<name>A0A9X2J2F6_9SPHN</name>
<dbReference type="InterPro" id="IPR017896">
    <property type="entry name" value="4Fe4S_Fe-S-bd"/>
</dbReference>
<keyword evidence="1" id="KW-0813">Transport</keyword>
<keyword evidence="2" id="KW-0004">4Fe-4S</keyword>
<keyword evidence="7" id="KW-0472">Membrane</keyword>
<dbReference type="EMBL" id="JAMSHT010000001">
    <property type="protein sequence ID" value="MCM8558218.1"/>
    <property type="molecule type" value="Genomic_DNA"/>
</dbReference>
<evidence type="ECO:0000256" key="5">
    <source>
        <dbReference type="ARBA" id="ARBA00023004"/>
    </source>
</evidence>
<dbReference type="RefSeq" id="WP_252114964.1">
    <property type="nucleotide sequence ID" value="NZ_JAMSHT010000001.1"/>
</dbReference>
<keyword evidence="6" id="KW-0411">Iron-sulfur</keyword>
<evidence type="ECO:0000259" key="8">
    <source>
        <dbReference type="PROSITE" id="PS51379"/>
    </source>
</evidence>
<dbReference type="Pfam" id="PF11614">
    <property type="entry name" value="FixG_C"/>
    <property type="match status" value="1"/>
</dbReference>
<evidence type="ECO:0000256" key="4">
    <source>
        <dbReference type="ARBA" id="ARBA00022982"/>
    </source>
</evidence>
<sequence length="495" mass="56220">MNDQPANLTDRETNQFFEARKKVFPRRIDGSFRRLKWVIMVVTLAIYYVTPWLRWDRGPYAPDQAVLVDLANRRFYMFSIEIWPHEFYYVAGLLIMAAIGLFVVTSAVGRAWCGYACPQTVWTDLFMHIERFVDGGRREQYKLDDAPWGPKKVAKRLTKWTLWLLVAIATGGAWVFYFADAPMLARELFSGTAPQTAYFSIFILTMTTFIFGGFMREQVCIYMCPWPRIQTALMDDQSLQVTYKHWRGEPRTRGIKRAKAMQAEEVDASSLLPPGDCIDCKACIAVCPTGIDIREGPQIGCITCALCIDACDEVMRRIDRPEKLIGYTTVEDEKLAMAGKVPEPPLKRLLRPRTLIYFAIWAGIGLAMLFVLGNRSRLDIDAGQIRNPLAITLSDGDIRNGYVIKLRNMEQRPRDFVVTVEGIEQAELWTDLQSRAEATRQIRFEVPADSVARRTLYLAAPAEGPERSDILFTVTALDDETATASAPTNFNRTGN</sequence>
<proteinExistence type="predicted"/>
<protein>
    <submittedName>
        <fullName evidence="9">Cytochrome c oxidase accessory protein CcoG</fullName>
    </submittedName>
</protein>
<keyword evidence="3" id="KW-0479">Metal-binding</keyword>
<reference evidence="9" key="1">
    <citation type="submission" date="2022-06" db="EMBL/GenBank/DDBJ databases">
        <title>Sphingomicrobium sedimins sp. nov., a marine bacterium isolated from tidal flat.</title>
        <authorList>
            <person name="Kim C.-H."/>
            <person name="Yoo Y."/>
            <person name="Kim J.-J."/>
        </authorList>
    </citation>
    <scope>NUCLEOTIDE SEQUENCE</scope>
    <source>
        <strain evidence="9">GRR-S6-50</strain>
    </source>
</reference>
<dbReference type="InterPro" id="IPR013783">
    <property type="entry name" value="Ig-like_fold"/>
</dbReference>
<dbReference type="SUPFAM" id="SSF54862">
    <property type="entry name" value="4Fe-4S ferredoxins"/>
    <property type="match status" value="1"/>
</dbReference>
<evidence type="ECO:0000256" key="2">
    <source>
        <dbReference type="ARBA" id="ARBA00022485"/>
    </source>
</evidence>
<dbReference type="GO" id="GO:0046872">
    <property type="term" value="F:metal ion binding"/>
    <property type="evidence" value="ECO:0007669"/>
    <property type="project" value="UniProtKB-KW"/>
</dbReference>
<dbReference type="InterPro" id="IPR017900">
    <property type="entry name" value="4Fe4S_Fe_S_CS"/>
</dbReference>
<dbReference type="PROSITE" id="PS51379">
    <property type="entry name" value="4FE4S_FER_2"/>
    <property type="match status" value="1"/>
</dbReference>
<evidence type="ECO:0000256" key="6">
    <source>
        <dbReference type="ARBA" id="ARBA00023014"/>
    </source>
</evidence>
<keyword evidence="10" id="KW-1185">Reference proteome</keyword>
<dbReference type="InterPro" id="IPR014116">
    <property type="entry name" value="Cyt_c_oxidase_cbb3_FixG"/>
</dbReference>
<dbReference type="Gene3D" id="2.60.40.10">
    <property type="entry name" value="Immunoglobulins"/>
    <property type="match status" value="1"/>
</dbReference>
<feature type="domain" description="4Fe-4S ferredoxin-type" evidence="8">
    <location>
        <begin position="268"/>
        <end position="296"/>
    </location>
</feature>
<dbReference type="AlphaFoldDB" id="A0A9X2J2F6"/>
<dbReference type="NCBIfam" id="TIGR02745">
    <property type="entry name" value="ccoG_rdxA_fixG"/>
    <property type="match status" value="1"/>
</dbReference>
<keyword evidence="5" id="KW-0408">Iron</keyword>
<dbReference type="GO" id="GO:0051539">
    <property type="term" value="F:4 iron, 4 sulfur cluster binding"/>
    <property type="evidence" value="ECO:0007669"/>
    <property type="project" value="UniProtKB-KW"/>
</dbReference>
<dbReference type="Pfam" id="PF12801">
    <property type="entry name" value="Fer4_5"/>
    <property type="match status" value="1"/>
</dbReference>
<feature type="transmembrane region" description="Helical" evidence="7">
    <location>
        <begin position="160"/>
        <end position="177"/>
    </location>
</feature>
<dbReference type="PANTHER" id="PTHR30176:SF3">
    <property type="entry name" value="FERREDOXIN-TYPE PROTEIN NAPH"/>
    <property type="match status" value="1"/>
</dbReference>